<accession>A0A9N9GE03</accession>
<dbReference type="Proteomes" id="UP000789706">
    <property type="component" value="Unassembled WGS sequence"/>
</dbReference>
<organism evidence="2 3">
    <name type="scientific">Diversispora eburnea</name>
    <dbReference type="NCBI Taxonomy" id="1213867"/>
    <lineage>
        <taxon>Eukaryota</taxon>
        <taxon>Fungi</taxon>
        <taxon>Fungi incertae sedis</taxon>
        <taxon>Mucoromycota</taxon>
        <taxon>Glomeromycotina</taxon>
        <taxon>Glomeromycetes</taxon>
        <taxon>Diversisporales</taxon>
        <taxon>Diversisporaceae</taxon>
        <taxon>Diversispora</taxon>
    </lineage>
</organism>
<evidence type="ECO:0000256" key="1">
    <source>
        <dbReference type="SAM" id="MobiDB-lite"/>
    </source>
</evidence>
<feature type="compositionally biased region" description="Polar residues" evidence="1">
    <location>
        <begin position="158"/>
        <end position="181"/>
    </location>
</feature>
<evidence type="ECO:0000313" key="3">
    <source>
        <dbReference type="Proteomes" id="UP000789706"/>
    </source>
</evidence>
<evidence type="ECO:0000313" key="2">
    <source>
        <dbReference type="EMBL" id="CAG8600755.1"/>
    </source>
</evidence>
<proteinExistence type="predicted"/>
<name>A0A9N9GE03_9GLOM</name>
<reference evidence="2" key="1">
    <citation type="submission" date="2021-06" db="EMBL/GenBank/DDBJ databases">
        <authorList>
            <person name="Kallberg Y."/>
            <person name="Tangrot J."/>
            <person name="Rosling A."/>
        </authorList>
    </citation>
    <scope>NUCLEOTIDE SEQUENCE</scope>
    <source>
        <strain evidence="2">AZ414A</strain>
    </source>
</reference>
<sequence>MLDEDSMQDIDISINDLSPVSVQTIVCIFQKAIRSGQDTILYWYHFAGKYDKRIDEVSVSNKVDKKKATSLVYHEIKHAVGIEKIKQVSYNANSLSNFSYTQIQNIINYVLRKQRCKASNEQTSNLNILLTKKTLEETEVNEKVNKTEVNISIESQSLVLSSNEPSPKNNQDLKFSGTKIQVSIPDEDISNNNDDEDGKESSDDDNFDDDETNSKDSTKHRGIESYKMGAWIHKQIPGPLGLTL</sequence>
<dbReference type="EMBL" id="CAJVPK010001870">
    <property type="protein sequence ID" value="CAG8600755.1"/>
    <property type="molecule type" value="Genomic_DNA"/>
</dbReference>
<feature type="region of interest" description="Disordered" evidence="1">
    <location>
        <begin position="158"/>
        <end position="227"/>
    </location>
</feature>
<feature type="compositionally biased region" description="Basic and acidic residues" evidence="1">
    <location>
        <begin position="212"/>
        <end position="224"/>
    </location>
</feature>
<dbReference type="AlphaFoldDB" id="A0A9N9GE03"/>
<keyword evidence="3" id="KW-1185">Reference proteome</keyword>
<gene>
    <name evidence="2" type="ORF">DEBURN_LOCUS9506</name>
</gene>
<feature type="compositionally biased region" description="Acidic residues" evidence="1">
    <location>
        <begin position="185"/>
        <end position="211"/>
    </location>
</feature>
<comment type="caution">
    <text evidence="2">The sequence shown here is derived from an EMBL/GenBank/DDBJ whole genome shotgun (WGS) entry which is preliminary data.</text>
</comment>
<dbReference type="OrthoDB" id="2446157at2759"/>
<protein>
    <submittedName>
        <fullName evidence="2">5915_t:CDS:1</fullName>
    </submittedName>
</protein>